<dbReference type="InterPro" id="IPR036397">
    <property type="entry name" value="RNaseH_sf"/>
</dbReference>
<dbReference type="Gene3D" id="3.30.420.10">
    <property type="entry name" value="Ribonuclease H-like superfamily/Ribonuclease H"/>
    <property type="match status" value="1"/>
</dbReference>
<evidence type="ECO:0000313" key="2">
    <source>
        <dbReference type="Proteomes" id="UP001473302"/>
    </source>
</evidence>
<protein>
    <submittedName>
        <fullName evidence="1">Uncharacterized protein</fullName>
    </submittedName>
</protein>
<proteinExistence type="predicted"/>
<dbReference type="EMBL" id="BAABUK010000023">
    <property type="protein sequence ID" value="GAA5814916.1"/>
    <property type="molecule type" value="Genomic_DNA"/>
</dbReference>
<keyword evidence="2" id="KW-1185">Reference proteome</keyword>
<accession>A0ABP9Z713</accession>
<dbReference type="Proteomes" id="UP001473302">
    <property type="component" value="Unassembled WGS sequence"/>
</dbReference>
<comment type="caution">
    <text evidence="1">The sequence shown here is derived from an EMBL/GenBank/DDBJ whole genome shotgun (WGS) entry which is preliminary data.</text>
</comment>
<sequence length="104" mass="11464">MPLNDITNNTSSNVTVKRKRLTDYELGTAIGHYDSGLMPAAIGSLVSPKPDQKHLVNVRGQVELTAALKEEWSLLDADYLETLFSSMGRRRQAVIEAEGSIAKY</sequence>
<name>A0ABP9Z713_9FUNG</name>
<gene>
    <name evidence="1" type="ORF">MFLAVUS_008419</name>
</gene>
<organism evidence="1 2">
    <name type="scientific">Mucor flavus</name>
    <dbReference type="NCBI Taxonomy" id="439312"/>
    <lineage>
        <taxon>Eukaryota</taxon>
        <taxon>Fungi</taxon>
        <taxon>Fungi incertae sedis</taxon>
        <taxon>Mucoromycota</taxon>
        <taxon>Mucoromycotina</taxon>
        <taxon>Mucoromycetes</taxon>
        <taxon>Mucorales</taxon>
        <taxon>Mucorineae</taxon>
        <taxon>Mucoraceae</taxon>
        <taxon>Mucor</taxon>
    </lineage>
</organism>
<evidence type="ECO:0000313" key="1">
    <source>
        <dbReference type="EMBL" id="GAA5814916.1"/>
    </source>
</evidence>
<reference evidence="1 2" key="1">
    <citation type="submission" date="2024-04" db="EMBL/GenBank/DDBJ databases">
        <title>genome sequences of Mucor flavus KT1a and Helicostylum pulchrum KT1b strains isolated from the surface of a dry-aged beef.</title>
        <authorList>
            <person name="Toyotome T."/>
            <person name="Hosono M."/>
            <person name="Torimaru M."/>
            <person name="Fukuda K."/>
            <person name="Mikami N."/>
        </authorList>
    </citation>
    <scope>NUCLEOTIDE SEQUENCE [LARGE SCALE GENOMIC DNA]</scope>
    <source>
        <strain evidence="1 2">KT1a</strain>
    </source>
</reference>